<dbReference type="AlphaFoldDB" id="A0A9Q1CQ38"/>
<evidence type="ECO:0000313" key="2">
    <source>
        <dbReference type="Proteomes" id="UP001152320"/>
    </source>
</evidence>
<evidence type="ECO:0000313" key="1">
    <source>
        <dbReference type="EMBL" id="KAJ8049877.1"/>
    </source>
</evidence>
<accession>A0A9Q1CQ38</accession>
<dbReference type="EMBL" id="JAIZAY010000001">
    <property type="protein sequence ID" value="KAJ8049877.1"/>
    <property type="molecule type" value="Genomic_DNA"/>
</dbReference>
<gene>
    <name evidence="1" type="ORF">HOLleu_02806</name>
</gene>
<organism evidence="1 2">
    <name type="scientific">Holothuria leucospilota</name>
    <name type="common">Black long sea cucumber</name>
    <name type="synonym">Mertensiothuria leucospilota</name>
    <dbReference type="NCBI Taxonomy" id="206669"/>
    <lineage>
        <taxon>Eukaryota</taxon>
        <taxon>Metazoa</taxon>
        <taxon>Echinodermata</taxon>
        <taxon>Eleutherozoa</taxon>
        <taxon>Echinozoa</taxon>
        <taxon>Holothuroidea</taxon>
        <taxon>Aspidochirotacea</taxon>
        <taxon>Aspidochirotida</taxon>
        <taxon>Holothuriidae</taxon>
        <taxon>Holothuria</taxon>
    </lineage>
</organism>
<dbReference type="Proteomes" id="UP001152320">
    <property type="component" value="Chromosome 1"/>
</dbReference>
<reference evidence="1" key="1">
    <citation type="submission" date="2021-10" db="EMBL/GenBank/DDBJ databases">
        <title>Tropical sea cucumber genome reveals ecological adaptation and Cuvierian tubules defense mechanism.</title>
        <authorList>
            <person name="Chen T."/>
        </authorList>
    </citation>
    <scope>NUCLEOTIDE SEQUENCE</scope>
    <source>
        <strain evidence="1">Nanhai2018</strain>
        <tissue evidence="1">Muscle</tissue>
    </source>
</reference>
<sequence>MRIHGQALPKEWKKFLSNVENIKSRRDLRRTWSEVETSCLKGVKVFLAHYSMCHSLSPANEENDPVMKIAESGQFTEQEDAAVYKKSLQATSDLSPPVGHAWQMEEEELTIHWINLPLAPDSVTELA</sequence>
<keyword evidence="2" id="KW-1185">Reference proteome</keyword>
<comment type="caution">
    <text evidence="1">The sequence shown here is derived from an EMBL/GenBank/DDBJ whole genome shotgun (WGS) entry which is preliminary data.</text>
</comment>
<proteinExistence type="predicted"/>
<name>A0A9Q1CQ38_HOLLE</name>
<protein>
    <submittedName>
        <fullName evidence="1">Uncharacterized protein</fullName>
    </submittedName>
</protein>